<accession>A0A447TC82</accession>
<dbReference type="AlphaFoldDB" id="A0A447TC82"/>
<evidence type="ECO:0000313" key="2">
    <source>
        <dbReference type="Proteomes" id="UP000275777"/>
    </source>
</evidence>
<organism evidence="1 2">
    <name type="scientific">Chromobacterium violaceum</name>
    <dbReference type="NCBI Taxonomy" id="536"/>
    <lineage>
        <taxon>Bacteria</taxon>
        <taxon>Pseudomonadati</taxon>
        <taxon>Pseudomonadota</taxon>
        <taxon>Betaproteobacteria</taxon>
        <taxon>Neisseriales</taxon>
        <taxon>Chromobacteriaceae</taxon>
        <taxon>Chromobacterium</taxon>
    </lineage>
</organism>
<protein>
    <submittedName>
        <fullName evidence="1">Uncharacterized protein</fullName>
    </submittedName>
</protein>
<dbReference type="EMBL" id="LR134182">
    <property type="protein sequence ID" value="VEB42519.1"/>
    <property type="molecule type" value="Genomic_DNA"/>
</dbReference>
<proteinExistence type="predicted"/>
<name>A0A447TC82_CHRVL</name>
<reference evidence="1 2" key="1">
    <citation type="submission" date="2018-12" db="EMBL/GenBank/DDBJ databases">
        <authorList>
            <consortium name="Pathogen Informatics"/>
        </authorList>
    </citation>
    <scope>NUCLEOTIDE SEQUENCE [LARGE SCALE GENOMIC DNA]</scope>
    <source>
        <strain evidence="1 2">NCTC9695</strain>
    </source>
</reference>
<evidence type="ECO:0000313" key="1">
    <source>
        <dbReference type="EMBL" id="VEB42519.1"/>
    </source>
</evidence>
<sequence>MPAPMVEDETMTQTTLNLPRGPVMVDIAGFALTEAERAGCPIRWSAASSCFAAISTTSNNCAR</sequence>
<gene>
    <name evidence="1" type="ORF">NCTC9695_02969</name>
</gene>
<dbReference type="Proteomes" id="UP000275777">
    <property type="component" value="Chromosome"/>
</dbReference>